<feature type="compositionally biased region" description="Pro residues" evidence="4">
    <location>
        <begin position="69"/>
        <end position="98"/>
    </location>
</feature>
<reference evidence="7" key="1">
    <citation type="submission" date="2023-07" db="EMBL/GenBank/DDBJ databases">
        <title>30 novel species of actinomycetes from the DSMZ collection.</title>
        <authorList>
            <person name="Nouioui I."/>
        </authorList>
    </citation>
    <scope>NUCLEOTIDE SEQUENCE [LARGE SCALE GENOMIC DNA]</scope>
    <source>
        <strain evidence="7">DSM 41979</strain>
    </source>
</reference>
<dbReference type="EMBL" id="JAVRET010000050">
    <property type="protein sequence ID" value="MDT0411425.1"/>
    <property type="molecule type" value="Genomic_DNA"/>
</dbReference>
<evidence type="ECO:0000256" key="1">
    <source>
        <dbReference type="ARBA" id="ARBA00022801"/>
    </source>
</evidence>
<feature type="active site" description="Proton donor" evidence="3">
    <location>
        <position position="248"/>
    </location>
</feature>
<evidence type="ECO:0000256" key="2">
    <source>
        <dbReference type="ARBA" id="ARBA00023295"/>
    </source>
</evidence>
<feature type="domain" description="GH26" evidence="5">
    <location>
        <begin position="97"/>
        <end position="410"/>
    </location>
</feature>
<evidence type="ECO:0000313" key="6">
    <source>
        <dbReference type="EMBL" id="MDT0411425.1"/>
    </source>
</evidence>
<name>A0ABU2R6R5_9ACTN</name>
<comment type="similarity">
    <text evidence="3">Belongs to the glycosyl hydrolase 26 family.</text>
</comment>
<dbReference type="GO" id="GO:0016787">
    <property type="term" value="F:hydrolase activity"/>
    <property type="evidence" value="ECO:0007669"/>
    <property type="project" value="UniProtKB-KW"/>
</dbReference>
<accession>A0ABU2R6R5</accession>
<proteinExistence type="inferred from homology"/>
<dbReference type="PROSITE" id="PS51764">
    <property type="entry name" value="GH26"/>
    <property type="match status" value="1"/>
</dbReference>
<feature type="active site" description="Nucleophile" evidence="3">
    <location>
        <position position="353"/>
    </location>
</feature>
<dbReference type="RefSeq" id="WP_010277820.1">
    <property type="nucleotide sequence ID" value="NZ_JAVRET010000050.1"/>
</dbReference>
<comment type="caution">
    <text evidence="6">The sequence shown here is derived from an EMBL/GenBank/DDBJ whole genome shotgun (WGS) entry which is preliminary data.</text>
</comment>
<dbReference type="Gene3D" id="3.20.20.80">
    <property type="entry name" value="Glycosidases"/>
    <property type="match status" value="1"/>
</dbReference>
<dbReference type="InterPro" id="IPR022790">
    <property type="entry name" value="GH26_dom"/>
</dbReference>
<evidence type="ECO:0000256" key="3">
    <source>
        <dbReference type="PROSITE-ProRule" id="PRU01100"/>
    </source>
</evidence>
<feature type="compositionally biased region" description="Pro residues" evidence="4">
    <location>
        <begin position="105"/>
        <end position="121"/>
    </location>
</feature>
<dbReference type="Pfam" id="PF02156">
    <property type="entry name" value="Glyco_hydro_26"/>
    <property type="match status" value="1"/>
</dbReference>
<dbReference type="SUPFAM" id="SSF51445">
    <property type="entry name" value="(Trans)glycosidases"/>
    <property type="match status" value="1"/>
</dbReference>
<organism evidence="6 7">
    <name type="scientific">Streptomyces evansiae</name>
    <dbReference type="NCBI Taxonomy" id="3075535"/>
    <lineage>
        <taxon>Bacteria</taxon>
        <taxon>Bacillati</taxon>
        <taxon>Actinomycetota</taxon>
        <taxon>Actinomycetes</taxon>
        <taxon>Kitasatosporales</taxon>
        <taxon>Streptomycetaceae</taxon>
        <taxon>Streptomyces</taxon>
    </lineage>
</organism>
<evidence type="ECO:0000313" key="7">
    <source>
        <dbReference type="Proteomes" id="UP001183610"/>
    </source>
</evidence>
<dbReference type="Proteomes" id="UP001183610">
    <property type="component" value="Unassembled WGS sequence"/>
</dbReference>
<keyword evidence="2 3" id="KW-0326">Glycosidase</keyword>
<keyword evidence="1 3" id="KW-0378">Hydrolase</keyword>
<protein>
    <submittedName>
        <fullName evidence="6">Glycosyl hydrolase</fullName>
    </submittedName>
</protein>
<evidence type="ECO:0000256" key="4">
    <source>
        <dbReference type="SAM" id="MobiDB-lite"/>
    </source>
</evidence>
<evidence type="ECO:0000259" key="5">
    <source>
        <dbReference type="PROSITE" id="PS51764"/>
    </source>
</evidence>
<sequence length="453" mass="49289">MTKERFRRDRKRLAIGAAGILGVLAFAPAPVGAVTIATVPVAALSAGEPGDTNDGESPRVRGAEDGAPPGRPAADPSPLPAFPPFPSPTLPRPAPSPPAASTAPAPSPAPAATPTASPAPAPAPAPGFGAYLHYSPRGITDMAAFSRWLGGREVTVGHTYLPGDVWQNIEGAPAWLADWAAWYKAEPGRTLVLNVPMLERTEARVPDAMVARELRRGAAGVYDGHFERLARRLVGLGVKDAVLVVGWEMNGTTYTHRCGPDPRAWRTYWARIARVMNGVEGAGFRFDFTPTRGRDATPWTECYPGDDVVDIVGMDSYDQPYGTDFDRQISEPYGLQAQVDFAAKHGKAISYPEWGLFKNGDNAEYMRRMIRWMDAHPPLYQTISDYCPHGVWQCRMNQRATAVYRQAFKAGGGLPAEDAGEKEQAPMRDCRPVRLGGWLEERLGGRLCVRFNW</sequence>
<dbReference type="InterPro" id="IPR017853">
    <property type="entry name" value="GH"/>
</dbReference>
<keyword evidence="7" id="KW-1185">Reference proteome</keyword>
<feature type="region of interest" description="Disordered" evidence="4">
    <location>
        <begin position="45"/>
        <end position="121"/>
    </location>
</feature>
<gene>
    <name evidence="6" type="ORF">RM698_20565</name>
</gene>